<feature type="transmembrane region" description="Helical" evidence="1">
    <location>
        <begin position="46"/>
        <end position="64"/>
    </location>
</feature>
<dbReference type="AlphaFoldDB" id="A0A537KAG6"/>
<gene>
    <name evidence="2" type="ORF">E6H00_02255</name>
</gene>
<organism evidence="2 3">
    <name type="scientific">Candidatus Segetimicrobium genomatis</name>
    <dbReference type="NCBI Taxonomy" id="2569760"/>
    <lineage>
        <taxon>Bacteria</taxon>
        <taxon>Bacillati</taxon>
        <taxon>Candidatus Sysuimicrobiota</taxon>
        <taxon>Candidatus Sysuimicrobiia</taxon>
        <taxon>Candidatus Sysuimicrobiales</taxon>
        <taxon>Candidatus Segetimicrobiaceae</taxon>
        <taxon>Candidatus Segetimicrobium</taxon>
    </lineage>
</organism>
<comment type="caution">
    <text evidence="2">The sequence shown here is derived from an EMBL/GenBank/DDBJ whole genome shotgun (WGS) entry which is preliminary data.</text>
</comment>
<dbReference type="Proteomes" id="UP000318509">
    <property type="component" value="Unassembled WGS sequence"/>
</dbReference>
<evidence type="ECO:0000313" key="3">
    <source>
        <dbReference type="Proteomes" id="UP000318509"/>
    </source>
</evidence>
<keyword evidence="1" id="KW-0472">Membrane</keyword>
<dbReference type="EMBL" id="VBAK01000051">
    <property type="protein sequence ID" value="TMI92755.1"/>
    <property type="molecule type" value="Genomic_DNA"/>
</dbReference>
<dbReference type="Pfam" id="PF11137">
    <property type="entry name" value="DUF2909"/>
    <property type="match status" value="1"/>
</dbReference>
<protein>
    <submittedName>
        <fullName evidence="2">Twin transmembrane helix small protein</fullName>
    </submittedName>
</protein>
<evidence type="ECO:0000313" key="2">
    <source>
        <dbReference type="EMBL" id="TMI92755.1"/>
    </source>
</evidence>
<name>A0A537KAG6_9BACT</name>
<dbReference type="NCBIfam" id="NF033233">
    <property type="entry name" value="twin_helix"/>
    <property type="match status" value="1"/>
</dbReference>
<sequence>MRSLISLLIFATLAAILASLGFGLFHLSRGGADDSRKMARALTVRITMSLMLFALLMLAWYLGLISPHALRSGSAPPHP</sequence>
<keyword evidence="1 2" id="KW-0812">Transmembrane</keyword>
<accession>A0A537KAG6</accession>
<reference evidence="2 3" key="1">
    <citation type="journal article" date="2019" name="Nat. Microbiol.">
        <title>Mediterranean grassland soil C-N compound turnover is dependent on rainfall and depth, and is mediated by genomically divergent microorganisms.</title>
        <authorList>
            <person name="Diamond S."/>
            <person name="Andeer P.F."/>
            <person name="Li Z."/>
            <person name="Crits-Christoph A."/>
            <person name="Burstein D."/>
            <person name="Anantharaman K."/>
            <person name="Lane K.R."/>
            <person name="Thomas B.C."/>
            <person name="Pan C."/>
            <person name="Northen T.R."/>
            <person name="Banfield J.F."/>
        </authorList>
    </citation>
    <scope>NUCLEOTIDE SEQUENCE [LARGE SCALE GENOMIC DNA]</scope>
    <source>
        <strain evidence="2">NP_3</strain>
    </source>
</reference>
<dbReference type="InterPro" id="IPR021313">
    <property type="entry name" value="DUF2909"/>
</dbReference>
<evidence type="ECO:0000256" key="1">
    <source>
        <dbReference type="SAM" id="Phobius"/>
    </source>
</evidence>
<keyword evidence="1" id="KW-1133">Transmembrane helix</keyword>
<proteinExistence type="predicted"/>